<reference evidence="3 4" key="1">
    <citation type="submission" date="2021-06" db="EMBL/GenBank/DDBJ databases">
        <title>Caerostris darwini draft genome.</title>
        <authorList>
            <person name="Kono N."/>
            <person name="Arakawa K."/>
        </authorList>
    </citation>
    <scope>NUCLEOTIDE SEQUENCE [LARGE SCALE GENOMIC DNA]</scope>
</reference>
<keyword evidence="4" id="KW-1185">Reference proteome</keyword>
<keyword evidence="1" id="KW-0175">Coiled coil</keyword>
<feature type="region of interest" description="Disordered" evidence="2">
    <location>
        <begin position="23"/>
        <end position="70"/>
    </location>
</feature>
<gene>
    <name evidence="3" type="ORF">CDAR_461451</name>
</gene>
<organism evidence="3 4">
    <name type="scientific">Caerostris darwini</name>
    <dbReference type="NCBI Taxonomy" id="1538125"/>
    <lineage>
        <taxon>Eukaryota</taxon>
        <taxon>Metazoa</taxon>
        <taxon>Ecdysozoa</taxon>
        <taxon>Arthropoda</taxon>
        <taxon>Chelicerata</taxon>
        <taxon>Arachnida</taxon>
        <taxon>Araneae</taxon>
        <taxon>Araneomorphae</taxon>
        <taxon>Entelegynae</taxon>
        <taxon>Araneoidea</taxon>
        <taxon>Araneidae</taxon>
        <taxon>Caerostris</taxon>
    </lineage>
</organism>
<protein>
    <submittedName>
        <fullName evidence="3">Uncharacterized protein</fullName>
    </submittedName>
</protein>
<dbReference type="AlphaFoldDB" id="A0AAV4TN83"/>
<evidence type="ECO:0000256" key="2">
    <source>
        <dbReference type="SAM" id="MobiDB-lite"/>
    </source>
</evidence>
<comment type="caution">
    <text evidence="3">The sequence shown here is derived from an EMBL/GenBank/DDBJ whole genome shotgun (WGS) entry which is preliminary data.</text>
</comment>
<accession>A0AAV4TN83</accession>
<feature type="coiled-coil region" evidence="1">
    <location>
        <begin position="87"/>
        <end position="137"/>
    </location>
</feature>
<evidence type="ECO:0000313" key="3">
    <source>
        <dbReference type="EMBL" id="GIY47590.1"/>
    </source>
</evidence>
<evidence type="ECO:0000313" key="4">
    <source>
        <dbReference type="Proteomes" id="UP001054837"/>
    </source>
</evidence>
<feature type="compositionally biased region" description="Acidic residues" evidence="2">
    <location>
        <begin position="39"/>
        <end position="49"/>
    </location>
</feature>
<sequence length="164" mass="19676">MQKGIEKRDEALEFLMAQCKESENISEHSADYERNASQDIEDNAEDCEPTESINDMQNNTQHTDLTEFSPVLQRKRNYNANLLKYLKQKHSSEADHKKRNLELEEKRLLLEEKRLRLEEKRLSLKEQKLNIELERNQKRDEEMVHLFEKQHEVTIKLLEIITKK</sequence>
<name>A0AAV4TN83_9ARAC</name>
<feature type="compositionally biased region" description="Polar residues" evidence="2">
    <location>
        <begin position="51"/>
        <end position="63"/>
    </location>
</feature>
<dbReference type="Proteomes" id="UP001054837">
    <property type="component" value="Unassembled WGS sequence"/>
</dbReference>
<feature type="compositionally biased region" description="Basic and acidic residues" evidence="2">
    <location>
        <begin position="23"/>
        <end position="36"/>
    </location>
</feature>
<evidence type="ECO:0000256" key="1">
    <source>
        <dbReference type="SAM" id="Coils"/>
    </source>
</evidence>
<proteinExistence type="predicted"/>
<dbReference type="EMBL" id="BPLQ01009959">
    <property type="protein sequence ID" value="GIY47590.1"/>
    <property type="molecule type" value="Genomic_DNA"/>
</dbReference>